<reference evidence="4" key="1">
    <citation type="journal article" date="2017" name="Genome Biol.">
        <title>Comparative genomics reveals high biological diversity and specific adaptations in the industrially and medically important fungal genus Aspergillus.</title>
        <authorList>
            <person name="de Vries R.P."/>
            <person name="Riley R."/>
            <person name="Wiebenga A."/>
            <person name="Aguilar-Osorio G."/>
            <person name="Amillis S."/>
            <person name="Uchima C.A."/>
            <person name="Anderluh G."/>
            <person name="Asadollahi M."/>
            <person name="Askin M."/>
            <person name="Barry K."/>
            <person name="Battaglia E."/>
            <person name="Bayram O."/>
            <person name="Benocci T."/>
            <person name="Braus-Stromeyer S.A."/>
            <person name="Caldana C."/>
            <person name="Canovas D."/>
            <person name="Cerqueira G.C."/>
            <person name="Chen F."/>
            <person name="Chen W."/>
            <person name="Choi C."/>
            <person name="Clum A."/>
            <person name="Dos Santos R.A."/>
            <person name="Damasio A.R."/>
            <person name="Diallinas G."/>
            <person name="Emri T."/>
            <person name="Fekete E."/>
            <person name="Flipphi M."/>
            <person name="Freyberg S."/>
            <person name="Gallo A."/>
            <person name="Gournas C."/>
            <person name="Habgood R."/>
            <person name="Hainaut M."/>
            <person name="Harispe M.L."/>
            <person name="Henrissat B."/>
            <person name="Hilden K.S."/>
            <person name="Hope R."/>
            <person name="Hossain A."/>
            <person name="Karabika E."/>
            <person name="Karaffa L."/>
            <person name="Karanyi Z."/>
            <person name="Krasevec N."/>
            <person name="Kuo A."/>
            <person name="Kusch H."/>
            <person name="LaButti K."/>
            <person name="Lagendijk E.L."/>
            <person name="Lapidus A."/>
            <person name="Levasseur A."/>
            <person name="Lindquist E."/>
            <person name="Lipzen A."/>
            <person name="Logrieco A.F."/>
            <person name="MacCabe A."/>
            <person name="Maekelae M.R."/>
            <person name="Malavazi I."/>
            <person name="Melin P."/>
            <person name="Meyer V."/>
            <person name="Mielnichuk N."/>
            <person name="Miskei M."/>
            <person name="Molnar A.P."/>
            <person name="Mule G."/>
            <person name="Ngan C.Y."/>
            <person name="Orejas M."/>
            <person name="Orosz E."/>
            <person name="Ouedraogo J.P."/>
            <person name="Overkamp K.M."/>
            <person name="Park H.-S."/>
            <person name="Perrone G."/>
            <person name="Piumi F."/>
            <person name="Punt P.J."/>
            <person name="Ram A.F."/>
            <person name="Ramon A."/>
            <person name="Rauscher S."/>
            <person name="Record E."/>
            <person name="Riano-Pachon D.M."/>
            <person name="Robert V."/>
            <person name="Roehrig J."/>
            <person name="Ruller R."/>
            <person name="Salamov A."/>
            <person name="Salih N.S."/>
            <person name="Samson R.A."/>
            <person name="Sandor E."/>
            <person name="Sanguinetti M."/>
            <person name="Schuetze T."/>
            <person name="Sepcic K."/>
            <person name="Shelest E."/>
            <person name="Sherlock G."/>
            <person name="Sophianopoulou V."/>
            <person name="Squina F.M."/>
            <person name="Sun H."/>
            <person name="Susca A."/>
            <person name="Todd R.B."/>
            <person name="Tsang A."/>
            <person name="Unkles S.E."/>
            <person name="van de Wiele N."/>
            <person name="van Rossen-Uffink D."/>
            <person name="Oliveira J.V."/>
            <person name="Vesth T.C."/>
            <person name="Visser J."/>
            <person name="Yu J.-H."/>
            <person name="Zhou M."/>
            <person name="Andersen M.R."/>
            <person name="Archer D.B."/>
            <person name="Baker S.E."/>
            <person name="Benoit I."/>
            <person name="Brakhage A.A."/>
            <person name="Braus G.H."/>
            <person name="Fischer R."/>
            <person name="Frisvad J.C."/>
            <person name="Goldman G.H."/>
            <person name="Houbraken J."/>
            <person name="Oakley B."/>
            <person name="Pocsi I."/>
            <person name="Scazzocchio C."/>
            <person name="Seiboth B."/>
            <person name="vanKuyk P.A."/>
            <person name="Wortman J."/>
            <person name="Dyer P.S."/>
            <person name="Grigoriev I.V."/>
        </authorList>
    </citation>
    <scope>NUCLEOTIDE SEQUENCE [LARGE SCALE GENOMIC DNA]</scope>
    <source>
        <strain evidence="4">ITEM 5010</strain>
    </source>
</reference>
<keyword evidence="4" id="KW-1185">Reference proteome</keyword>
<accession>A0A1R3RM29</accession>
<proteinExistence type="inferred from homology"/>
<dbReference type="EMBL" id="KV907500">
    <property type="protein sequence ID" value="OOF95542.1"/>
    <property type="molecule type" value="Genomic_DNA"/>
</dbReference>
<dbReference type="InterPro" id="IPR011008">
    <property type="entry name" value="Dimeric_a/b-barrel"/>
</dbReference>
<dbReference type="OMA" id="TEFQTHY"/>
<name>A0A1R3RM29_ASPC5</name>
<sequence>MPFQILLLAHRKPTLTPTTFFTYYESHIDLIKRLTGTDFPLSHRRSYIARSTTTSSSSSSSSTDTNVTHPAMLLLGQQTDFPFDAIAELTFEDRAAFERFSARVQEPENARLIALDEERWSDSGRLGIVVLGEVVVTGR</sequence>
<dbReference type="SUPFAM" id="SSF54909">
    <property type="entry name" value="Dimeric alpha+beta barrel"/>
    <property type="match status" value="1"/>
</dbReference>
<evidence type="ECO:0000313" key="3">
    <source>
        <dbReference type="EMBL" id="OOF95542.1"/>
    </source>
</evidence>
<dbReference type="OrthoDB" id="2519291at2759"/>
<evidence type="ECO:0000256" key="1">
    <source>
        <dbReference type="ARBA" id="ARBA00005986"/>
    </source>
</evidence>
<dbReference type="AlphaFoldDB" id="A0A1R3RM29"/>
<dbReference type="GO" id="GO:0016491">
    <property type="term" value="F:oxidoreductase activity"/>
    <property type="evidence" value="ECO:0007669"/>
    <property type="project" value="InterPro"/>
</dbReference>
<dbReference type="STRING" id="602072.A0A1R3RM29"/>
<feature type="domain" description="EthD" evidence="2">
    <location>
        <begin position="12"/>
        <end position="123"/>
    </location>
</feature>
<dbReference type="Pfam" id="PF07110">
    <property type="entry name" value="EthD"/>
    <property type="match status" value="1"/>
</dbReference>
<gene>
    <name evidence="3" type="ORF">ASPCADRAFT_6063</name>
</gene>
<comment type="similarity">
    <text evidence="1">Belongs to the tpcK family.</text>
</comment>
<protein>
    <recommendedName>
        <fullName evidence="2">EthD domain-containing protein</fullName>
    </recommendedName>
</protein>
<organism evidence="3 4">
    <name type="scientific">Aspergillus carbonarius (strain ITEM 5010)</name>
    <dbReference type="NCBI Taxonomy" id="602072"/>
    <lineage>
        <taxon>Eukaryota</taxon>
        <taxon>Fungi</taxon>
        <taxon>Dikarya</taxon>
        <taxon>Ascomycota</taxon>
        <taxon>Pezizomycotina</taxon>
        <taxon>Eurotiomycetes</taxon>
        <taxon>Eurotiomycetidae</taxon>
        <taxon>Eurotiales</taxon>
        <taxon>Aspergillaceae</taxon>
        <taxon>Aspergillus</taxon>
        <taxon>Aspergillus subgen. Circumdati</taxon>
    </lineage>
</organism>
<dbReference type="Gene3D" id="3.30.70.100">
    <property type="match status" value="1"/>
</dbReference>
<evidence type="ECO:0000259" key="2">
    <source>
        <dbReference type="Pfam" id="PF07110"/>
    </source>
</evidence>
<dbReference type="VEuPathDB" id="FungiDB:ASPCADRAFT_6063"/>
<dbReference type="InterPro" id="IPR009799">
    <property type="entry name" value="EthD_dom"/>
</dbReference>
<dbReference type="Proteomes" id="UP000188318">
    <property type="component" value="Unassembled WGS sequence"/>
</dbReference>
<evidence type="ECO:0000313" key="4">
    <source>
        <dbReference type="Proteomes" id="UP000188318"/>
    </source>
</evidence>